<dbReference type="GO" id="GO:0047617">
    <property type="term" value="F:fatty acyl-CoA hydrolase activity"/>
    <property type="evidence" value="ECO:0007669"/>
    <property type="project" value="TreeGrafter"/>
</dbReference>
<dbReference type="Proteomes" id="UP000256379">
    <property type="component" value="Unassembled WGS sequence"/>
</dbReference>
<reference evidence="3 4" key="1">
    <citation type="submission" date="2018-04" db="EMBL/GenBank/DDBJ databases">
        <title>Novel Campyloabacter and Helicobacter Species and Strains.</title>
        <authorList>
            <person name="Mannion A.J."/>
            <person name="Shen Z."/>
            <person name="Fox J.G."/>
        </authorList>
    </citation>
    <scope>NUCLEOTIDE SEQUENCE [LARGE SCALE GENOMIC DNA]</scope>
    <source>
        <strain evidence="3 4">MIT 17-337</strain>
    </source>
</reference>
<evidence type="ECO:0000313" key="4">
    <source>
        <dbReference type="Proteomes" id="UP000256379"/>
    </source>
</evidence>
<dbReference type="InterPro" id="IPR050563">
    <property type="entry name" value="4-hydroxybenzoyl-CoA_TE"/>
</dbReference>
<dbReference type="Gene3D" id="3.10.129.10">
    <property type="entry name" value="Hotdog Thioesterase"/>
    <property type="match status" value="1"/>
</dbReference>
<accession>A0A3D8IE65</accession>
<keyword evidence="2" id="KW-0378">Hydrolase</keyword>
<comment type="similarity">
    <text evidence="1">Belongs to the 4-hydroxybenzoyl-CoA thioesterase family.</text>
</comment>
<dbReference type="InterPro" id="IPR006684">
    <property type="entry name" value="YbgC/YbaW"/>
</dbReference>
<dbReference type="AlphaFoldDB" id="A0A3D8IE65"/>
<dbReference type="InterPro" id="IPR029069">
    <property type="entry name" value="HotDog_dom_sf"/>
</dbReference>
<dbReference type="NCBIfam" id="TIGR00051">
    <property type="entry name" value="YbgC/FadM family acyl-CoA thioesterase"/>
    <property type="match status" value="1"/>
</dbReference>
<dbReference type="RefSeq" id="WP_115543589.1">
    <property type="nucleotide sequence ID" value="NZ_NXLQ01000024.1"/>
</dbReference>
<dbReference type="PANTHER" id="PTHR31793">
    <property type="entry name" value="4-HYDROXYBENZOYL-COA THIOESTERASE FAMILY MEMBER"/>
    <property type="match status" value="1"/>
</dbReference>
<gene>
    <name evidence="3" type="ORF">CQA53_08545</name>
</gene>
<evidence type="ECO:0000256" key="1">
    <source>
        <dbReference type="ARBA" id="ARBA00005953"/>
    </source>
</evidence>
<dbReference type="CDD" id="cd00586">
    <property type="entry name" value="4HBT"/>
    <property type="match status" value="1"/>
</dbReference>
<proteinExistence type="inferred from homology"/>
<sequence>MVNYVFYDDTDCGGIVYHSNYITFCERARSLIFFENNMHPHRNTEGFVVKSIESEFITPLKFADKYKVRTILLELKHTSIVMQQQIFKIGSVTGQDKDSILTFSAKIKLAYIDLTLKKPCKIPENMRELLSKFFIES</sequence>
<dbReference type="OrthoDB" id="9808429at2"/>
<evidence type="ECO:0000313" key="3">
    <source>
        <dbReference type="EMBL" id="RDU63459.1"/>
    </source>
</evidence>
<dbReference type="SUPFAM" id="SSF54637">
    <property type="entry name" value="Thioesterase/thiol ester dehydrase-isomerase"/>
    <property type="match status" value="1"/>
</dbReference>
<dbReference type="EMBL" id="NXLQ01000024">
    <property type="protein sequence ID" value="RDU63459.1"/>
    <property type="molecule type" value="Genomic_DNA"/>
</dbReference>
<protein>
    <submittedName>
        <fullName evidence="3">Acyl-CoA thioesterase</fullName>
    </submittedName>
</protein>
<keyword evidence="4" id="KW-1185">Reference proteome</keyword>
<dbReference type="PIRSF" id="PIRSF003230">
    <property type="entry name" value="YbgC"/>
    <property type="match status" value="1"/>
</dbReference>
<dbReference type="Pfam" id="PF13279">
    <property type="entry name" value="4HBT_2"/>
    <property type="match status" value="1"/>
</dbReference>
<organism evidence="3 4">
    <name type="scientific">Helicobacter didelphidarum</name>
    <dbReference type="NCBI Taxonomy" id="2040648"/>
    <lineage>
        <taxon>Bacteria</taxon>
        <taxon>Pseudomonadati</taxon>
        <taxon>Campylobacterota</taxon>
        <taxon>Epsilonproteobacteria</taxon>
        <taxon>Campylobacterales</taxon>
        <taxon>Helicobacteraceae</taxon>
        <taxon>Helicobacter</taxon>
    </lineage>
</organism>
<comment type="caution">
    <text evidence="3">The sequence shown here is derived from an EMBL/GenBank/DDBJ whole genome shotgun (WGS) entry which is preliminary data.</text>
</comment>
<name>A0A3D8IE65_9HELI</name>
<dbReference type="PANTHER" id="PTHR31793:SF37">
    <property type="entry name" value="ACYL-COA THIOESTER HYDROLASE YBGC"/>
    <property type="match status" value="1"/>
</dbReference>
<evidence type="ECO:0000256" key="2">
    <source>
        <dbReference type="ARBA" id="ARBA00022801"/>
    </source>
</evidence>